<gene>
    <name evidence="2" type="ORF">SDC9_136587</name>
</gene>
<name>A0A645DK88_9ZZZZ</name>
<sequence>MVHKGACAHGFGSGGHNLPQRFIVHALRRQLGHVGRRGIVLFVIQPVGVCKAGAVHPQRGRPLVHPVHKGLHVSRAVARHGEGRVVAGLQQQTVEQRLQGKLLPRLQVDGGTLGPSPFRLNGHRIGQPGG</sequence>
<protein>
    <submittedName>
        <fullName evidence="2">Uncharacterized protein</fullName>
    </submittedName>
</protein>
<evidence type="ECO:0000256" key="1">
    <source>
        <dbReference type="SAM" id="MobiDB-lite"/>
    </source>
</evidence>
<dbReference type="AlphaFoldDB" id="A0A645DK88"/>
<organism evidence="2">
    <name type="scientific">bioreactor metagenome</name>
    <dbReference type="NCBI Taxonomy" id="1076179"/>
    <lineage>
        <taxon>unclassified sequences</taxon>
        <taxon>metagenomes</taxon>
        <taxon>ecological metagenomes</taxon>
    </lineage>
</organism>
<evidence type="ECO:0000313" key="2">
    <source>
        <dbReference type="EMBL" id="MPM89478.1"/>
    </source>
</evidence>
<comment type="caution">
    <text evidence="2">The sequence shown here is derived from an EMBL/GenBank/DDBJ whole genome shotgun (WGS) entry which is preliminary data.</text>
</comment>
<accession>A0A645DK88</accession>
<feature type="region of interest" description="Disordered" evidence="1">
    <location>
        <begin position="109"/>
        <end position="130"/>
    </location>
</feature>
<proteinExistence type="predicted"/>
<dbReference type="EMBL" id="VSSQ01036896">
    <property type="protein sequence ID" value="MPM89478.1"/>
    <property type="molecule type" value="Genomic_DNA"/>
</dbReference>
<reference evidence="2" key="1">
    <citation type="submission" date="2019-08" db="EMBL/GenBank/DDBJ databases">
        <authorList>
            <person name="Kucharzyk K."/>
            <person name="Murdoch R.W."/>
            <person name="Higgins S."/>
            <person name="Loffler F."/>
        </authorList>
    </citation>
    <scope>NUCLEOTIDE SEQUENCE</scope>
</reference>